<evidence type="ECO:0000256" key="1">
    <source>
        <dbReference type="SAM" id="Phobius"/>
    </source>
</evidence>
<name>A0ABW1U246_9BURK</name>
<feature type="transmembrane region" description="Helical" evidence="1">
    <location>
        <begin position="21"/>
        <end position="49"/>
    </location>
</feature>
<feature type="transmembrane region" description="Helical" evidence="1">
    <location>
        <begin position="114"/>
        <end position="134"/>
    </location>
</feature>
<accession>A0ABW1U246</accession>
<evidence type="ECO:0000313" key="2">
    <source>
        <dbReference type="EMBL" id="MFC6283243.1"/>
    </source>
</evidence>
<evidence type="ECO:0000313" key="3">
    <source>
        <dbReference type="Proteomes" id="UP001596270"/>
    </source>
</evidence>
<keyword evidence="1" id="KW-0472">Membrane</keyword>
<protein>
    <submittedName>
        <fullName evidence="2">DUF2127 domain-containing protein</fullName>
    </submittedName>
</protein>
<dbReference type="Proteomes" id="UP001596270">
    <property type="component" value="Unassembled WGS sequence"/>
</dbReference>
<sequence length="173" mass="19561">MSTRTTLPVLKKPHPTARRRALRAIAFFEAFKGIAALAAGLGLLGLLHYDVRRLVLALLWHFHLDPEMHYPELLLHYADLLNGIDLRTLAPVALAYITVRMLEAYGLWREKVWAEWLGALSGALYIPLEIAHLMHRTTLINAGVLLANIVMVGFLAFQLWLRMKKGPHAFHSV</sequence>
<organism evidence="2 3">
    <name type="scientific">Polaromonas aquatica</name>
    <dbReference type="NCBI Taxonomy" id="332657"/>
    <lineage>
        <taxon>Bacteria</taxon>
        <taxon>Pseudomonadati</taxon>
        <taxon>Pseudomonadota</taxon>
        <taxon>Betaproteobacteria</taxon>
        <taxon>Burkholderiales</taxon>
        <taxon>Comamonadaceae</taxon>
        <taxon>Polaromonas</taxon>
    </lineage>
</organism>
<proteinExistence type="predicted"/>
<keyword evidence="3" id="KW-1185">Reference proteome</keyword>
<reference evidence="3" key="1">
    <citation type="journal article" date="2019" name="Int. J. Syst. Evol. Microbiol.">
        <title>The Global Catalogue of Microorganisms (GCM) 10K type strain sequencing project: providing services to taxonomists for standard genome sequencing and annotation.</title>
        <authorList>
            <consortium name="The Broad Institute Genomics Platform"/>
            <consortium name="The Broad Institute Genome Sequencing Center for Infectious Disease"/>
            <person name="Wu L."/>
            <person name="Ma J."/>
        </authorList>
    </citation>
    <scope>NUCLEOTIDE SEQUENCE [LARGE SCALE GENOMIC DNA]</scope>
    <source>
        <strain evidence="3">CCUG 39402</strain>
    </source>
</reference>
<dbReference type="InterPro" id="IPR021125">
    <property type="entry name" value="DUF2127"/>
</dbReference>
<feature type="transmembrane region" description="Helical" evidence="1">
    <location>
        <begin position="140"/>
        <end position="161"/>
    </location>
</feature>
<keyword evidence="1" id="KW-1133">Transmembrane helix</keyword>
<dbReference type="Pfam" id="PF09900">
    <property type="entry name" value="DUF2127"/>
    <property type="match status" value="1"/>
</dbReference>
<comment type="caution">
    <text evidence="2">The sequence shown here is derived from an EMBL/GenBank/DDBJ whole genome shotgun (WGS) entry which is preliminary data.</text>
</comment>
<dbReference type="EMBL" id="JBHSRS010000082">
    <property type="protein sequence ID" value="MFC6283243.1"/>
    <property type="molecule type" value="Genomic_DNA"/>
</dbReference>
<dbReference type="RefSeq" id="WP_371436983.1">
    <property type="nucleotide sequence ID" value="NZ_JBHSRS010000082.1"/>
</dbReference>
<gene>
    <name evidence="2" type="ORF">ACFQND_18620</name>
</gene>
<keyword evidence="1" id="KW-0812">Transmembrane</keyword>